<dbReference type="EMBL" id="BAAABX010000055">
    <property type="protein sequence ID" value="GAA0422711.1"/>
    <property type="molecule type" value="Genomic_DNA"/>
</dbReference>
<name>A0ABN0YYW5_9ACTN</name>
<dbReference type="InterPro" id="IPR025326">
    <property type="entry name" value="DUF4232"/>
</dbReference>
<protein>
    <recommendedName>
        <fullName evidence="3">DUF4232 domain-containing protein</fullName>
    </recommendedName>
</protein>
<accession>A0ABN0YYW5</accession>
<feature type="region of interest" description="Disordered" evidence="1">
    <location>
        <begin position="27"/>
        <end position="73"/>
    </location>
</feature>
<dbReference type="RefSeq" id="WP_344028454.1">
    <property type="nucleotide sequence ID" value="NZ_BAAABX010000055.1"/>
</dbReference>
<sequence>MTDRRLLPLAAAVLTAVAALTLTGCGGGGSSDAKDSSAANASDSADSSDAPDVGAEGEDSAASGAAKGDACAPSDVKLQARPAPSGRVLLVATASKACTAYGFPFLRFDKDQATADMVAASKPAAPVRLAPGKAAYAGVVPTSADGGTPREATELSVSFQAKNGDPVEGGELKAALPGGKLKIDDSVRTTYWVGEEAAALKG</sequence>
<reference evidence="4 5" key="1">
    <citation type="journal article" date="2019" name="Int. J. Syst. Evol. Microbiol.">
        <title>The Global Catalogue of Microorganisms (GCM) 10K type strain sequencing project: providing services to taxonomists for standard genome sequencing and annotation.</title>
        <authorList>
            <consortium name="The Broad Institute Genomics Platform"/>
            <consortium name="The Broad Institute Genome Sequencing Center for Infectious Disease"/>
            <person name="Wu L."/>
            <person name="Ma J."/>
        </authorList>
    </citation>
    <scope>NUCLEOTIDE SEQUENCE [LARGE SCALE GENOMIC DNA]</scope>
    <source>
        <strain evidence="4 5">JCM 4788</strain>
    </source>
</reference>
<keyword evidence="5" id="KW-1185">Reference proteome</keyword>
<dbReference type="Pfam" id="PF14016">
    <property type="entry name" value="DUF4232"/>
    <property type="match status" value="1"/>
</dbReference>
<feature type="signal peptide" evidence="2">
    <location>
        <begin position="1"/>
        <end position="18"/>
    </location>
</feature>
<feature type="domain" description="DUF4232" evidence="3">
    <location>
        <begin position="71"/>
        <end position="192"/>
    </location>
</feature>
<evidence type="ECO:0000256" key="2">
    <source>
        <dbReference type="SAM" id="SignalP"/>
    </source>
</evidence>
<dbReference type="Proteomes" id="UP001500879">
    <property type="component" value="Unassembled WGS sequence"/>
</dbReference>
<proteinExistence type="predicted"/>
<dbReference type="PROSITE" id="PS51257">
    <property type="entry name" value="PROKAR_LIPOPROTEIN"/>
    <property type="match status" value="1"/>
</dbReference>
<feature type="chain" id="PRO_5046966946" description="DUF4232 domain-containing protein" evidence="2">
    <location>
        <begin position="19"/>
        <end position="202"/>
    </location>
</feature>
<evidence type="ECO:0000313" key="4">
    <source>
        <dbReference type="EMBL" id="GAA0422711.1"/>
    </source>
</evidence>
<organism evidence="4 5">
    <name type="scientific">Streptomyces luteireticuli</name>
    <dbReference type="NCBI Taxonomy" id="173858"/>
    <lineage>
        <taxon>Bacteria</taxon>
        <taxon>Bacillati</taxon>
        <taxon>Actinomycetota</taxon>
        <taxon>Actinomycetes</taxon>
        <taxon>Kitasatosporales</taxon>
        <taxon>Streptomycetaceae</taxon>
        <taxon>Streptomyces</taxon>
    </lineage>
</organism>
<evidence type="ECO:0000313" key="5">
    <source>
        <dbReference type="Proteomes" id="UP001500879"/>
    </source>
</evidence>
<feature type="compositionally biased region" description="Low complexity" evidence="1">
    <location>
        <begin position="36"/>
        <end position="72"/>
    </location>
</feature>
<evidence type="ECO:0000256" key="1">
    <source>
        <dbReference type="SAM" id="MobiDB-lite"/>
    </source>
</evidence>
<evidence type="ECO:0000259" key="3">
    <source>
        <dbReference type="Pfam" id="PF14016"/>
    </source>
</evidence>
<comment type="caution">
    <text evidence="4">The sequence shown here is derived from an EMBL/GenBank/DDBJ whole genome shotgun (WGS) entry which is preliminary data.</text>
</comment>
<gene>
    <name evidence="4" type="ORF">GCM10010357_50150</name>
</gene>
<keyword evidence="2" id="KW-0732">Signal</keyword>